<dbReference type="HOGENOM" id="CLU_148741_0_0_9"/>
<reference evidence="1 2" key="1">
    <citation type="submission" date="2010-12" db="EMBL/GenBank/DDBJ databases">
        <authorList>
            <person name="Muzny D."/>
            <person name="Qin X."/>
            <person name="Deng J."/>
            <person name="Jiang H."/>
            <person name="Liu Y."/>
            <person name="Qu J."/>
            <person name="Song X.-Z."/>
            <person name="Zhang L."/>
            <person name="Thornton R."/>
            <person name="Coyle M."/>
            <person name="Francisco L."/>
            <person name="Jackson L."/>
            <person name="Javaid M."/>
            <person name="Korchina V."/>
            <person name="Kovar C."/>
            <person name="Mata R."/>
            <person name="Mathew T."/>
            <person name="Ngo R."/>
            <person name="Nguyen L."/>
            <person name="Nguyen N."/>
            <person name="Okwuonu G."/>
            <person name="Ongeri F."/>
            <person name="Pham C."/>
            <person name="Simmons D."/>
            <person name="Wilczek-Boney K."/>
            <person name="Hale W."/>
            <person name="Jakkamsetti A."/>
            <person name="Pham P."/>
            <person name="Ruth R."/>
            <person name="San Lucas F."/>
            <person name="Warren J."/>
            <person name="Zhang J."/>
            <person name="Zhao Z."/>
            <person name="Zhou C."/>
            <person name="Zhu D."/>
            <person name="Lee S."/>
            <person name="Bess C."/>
            <person name="Blankenburg K."/>
            <person name="Forbes L."/>
            <person name="Fu Q."/>
            <person name="Gubbala S."/>
            <person name="Hirani K."/>
            <person name="Jayaseelan J.C."/>
            <person name="Lara F."/>
            <person name="Munidasa M."/>
            <person name="Palculict T."/>
            <person name="Patil S."/>
            <person name="Pu L.-L."/>
            <person name="Saada N."/>
            <person name="Tang L."/>
            <person name="Weissenberger G."/>
            <person name="Zhu Y."/>
            <person name="Hemphill L."/>
            <person name="Shang Y."/>
            <person name="Youmans B."/>
            <person name="Ayvaz T."/>
            <person name="Ross M."/>
            <person name="Santibanez J."/>
            <person name="Aqrawi P."/>
            <person name="Gross S."/>
            <person name="Joshi V."/>
            <person name="Fowler G."/>
            <person name="Nazareth L."/>
            <person name="Reid J."/>
            <person name="Worley K."/>
            <person name="Petrosino J."/>
            <person name="Highlander S."/>
            <person name="Gibbs R."/>
        </authorList>
    </citation>
    <scope>NUCLEOTIDE SEQUENCE [LARGE SCALE GENOMIC DNA]</scope>
    <source>
        <strain evidence="1 2">ATCC 23263</strain>
    </source>
</reference>
<keyword evidence="2" id="KW-1185">Reference proteome</keyword>
<accession>E6MH83</accession>
<dbReference type="InterPro" id="IPR045441">
    <property type="entry name" value="DUF6506"/>
</dbReference>
<dbReference type="OrthoDB" id="1551162at2"/>
<organism evidence="1 2">
    <name type="scientific">Pseudoramibacter alactolyticus ATCC 23263</name>
    <dbReference type="NCBI Taxonomy" id="887929"/>
    <lineage>
        <taxon>Bacteria</taxon>
        <taxon>Bacillati</taxon>
        <taxon>Bacillota</taxon>
        <taxon>Clostridia</taxon>
        <taxon>Eubacteriales</taxon>
        <taxon>Eubacteriaceae</taxon>
        <taxon>Pseudoramibacter</taxon>
    </lineage>
</organism>
<dbReference type="AlphaFoldDB" id="E6MH83"/>
<dbReference type="STRING" id="887929.HMP0721_1368"/>
<name>E6MH83_9FIRM</name>
<evidence type="ECO:0000313" key="1">
    <source>
        <dbReference type="EMBL" id="EFV01973.1"/>
    </source>
</evidence>
<dbReference type="eggNOG" id="ENOG5032SVP">
    <property type="taxonomic scope" value="Bacteria"/>
</dbReference>
<evidence type="ECO:0000313" key="2">
    <source>
        <dbReference type="Proteomes" id="UP000004754"/>
    </source>
</evidence>
<proteinExistence type="predicted"/>
<dbReference type="RefSeq" id="WP_006598790.1">
    <property type="nucleotide sequence ID" value="NZ_GL622359.1"/>
</dbReference>
<dbReference type="Pfam" id="PF20116">
    <property type="entry name" value="DUF6506"/>
    <property type="match status" value="1"/>
</dbReference>
<dbReference type="Proteomes" id="UP000004754">
    <property type="component" value="Unassembled WGS sequence"/>
</dbReference>
<dbReference type="EMBL" id="AEQN01000016">
    <property type="protein sequence ID" value="EFV01973.1"/>
    <property type="molecule type" value="Genomic_DNA"/>
</dbReference>
<protein>
    <submittedName>
        <fullName evidence="1">Uncharacterized protein</fullName>
    </submittedName>
</protein>
<sequence>MPIFVFMYIGQGLHPATHHAEIPSMTFHMHLVGVSSYAEAEQTARKLAMNPDLRAIELCPSFGTCGVARVKKAAGPKINVGVVRFDPNPNMSHRSGDDLF</sequence>
<gene>
    <name evidence="1" type="ORF">HMP0721_1368</name>
</gene>
<comment type="caution">
    <text evidence="1">The sequence shown here is derived from an EMBL/GenBank/DDBJ whole genome shotgun (WGS) entry which is preliminary data.</text>
</comment>